<keyword evidence="2" id="KW-0808">Transferase</keyword>
<organism evidence="2 3">
    <name type="scientific">Algoriphagus yeomjeoni</name>
    <dbReference type="NCBI Taxonomy" id="291403"/>
    <lineage>
        <taxon>Bacteria</taxon>
        <taxon>Pseudomonadati</taxon>
        <taxon>Bacteroidota</taxon>
        <taxon>Cytophagia</taxon>
        <taxon>Cytophagales</taxon>
        <taxon>Cyclobacteriaceae</taxon>
        <taxon>Algoriphagus</taxon>
    </lineage>
</organism>
<proteinExistence type="inferred from homology"/>
<dbReference type="SUPFAM" id="SSF53067">
    <property type="entry name" value="Actin-like ATPase domain"/>
    <property type="match status" value="1"/>
</dbReference>
<keyword evidence="2" id="KW-0418">Kinase</keyword>
<sequence length="288" mass="31317">MEKAILGLDIGGTGIKGGVLINGHLEDIRSIATPAKESKEYILESIAEFIETYLVYDLVGIGIGIPGLVDVREGIVLGLSNIPAFQHVELKKFLTNRFGKPVFINNDANCFASGVHKFGVGQRFNHLVGLTLGTGIGGGIVINGHLYSGVNSAAGEWCSSTYLDKDFEHYCSGKFFERSYNKKPKALAKLALAGDPVALKAFDEYGHHLGELIKHILYALAPEAVILGGSIRKTYPLFKESLFKSISTFNYPTVIERFEILLSEMDETAIHGAVALVELENENEVVSN</sequence>
<dbReference type="Gene3D" id="3.30.420.40">
    <property type="match status" value="2"/>
</dbReference>
<dbReference type="AlphaFoldDB" id="A0A327PE55"/>
<accession>A0A327PE55</accession>
<dbReference type="PANTHER" id="PTHR18964:SF149">
    <property type="entry name" value="BIFUNCTIONAL UDP-N-ACETYLGLUCOSAMINE 2-EPIMERASE_N-ACETYLMANNOSAMINE KINASE"/>
    <property type="match status" value="1"/>
</dbReference>
<name>A0A327PE55_9BACT</name>
<dbReference type="Pfam" id="PF00480">
    <property type="entry name" value="ROK"/>
    <property type="match status" value="1"/>
</dbReference>
<dbReference type="GO" id="GO:0016301">
    <property type="term" value="F:kinase activity"/>
    <property type="evidence" value="ECO:0007669"/>
    <property type="project" value="UniProtKB-KW"/>
</dbReference>
<dbReference type="OrthoDB" id="9810372at2"/>
<evidence type="ECO:0000256" key="1">
    <source>
        <dbReference type="ARBA" id="ARBA00006479"/>
    </source>
</evidence>
<dbReference type="EMBL" id="QLLK01000006">
    <property type="protein sequence ID" value="RAI89362.1"/>
    <property type="molecule type" value="Genomic_DNA"/>
</dbReference>
<reference evidence="2 3" key="1">
    <citation type="submission" date="2018-06" db="EMBL/GenBank/DDBJ databases">
        <title>Genomic Encyclopedia of Archaeal and Bacterial Type Strains, Phase II (KMG-II): from individual species to whole genera.</title>
        <authorList>
            <person name="Goeker M."/>
        </authorList>
    </citation>
    <scope>NUCLEOTIDE SEQUENCE [LARGE SCALE GENOMIC DNA]</scope>
    <source>
        <strain evidence="2 3">DSM 23446</strain>
    </source>
</reference>
<comment type="similarity">
    <text evidence="1">Belongs to the ROK (NagC/XylR) family.</text>
</comment>
<evidence type="ECO:0000313" key="2">
    <source>
        <dbReference type="EMBL" id="RAI89362.1"/>
    </source>
</evidence>
<dbReference type="InterPro" id="IPR043129">
    <property type="entry name" value="ATPase_NBD"/>
</dbReference>
<dbReference type="InterPro" id="IPR000600">
    <property type="entry name" value="ROK"/>
</dbReference>
<gene>
    <name evidence="2" type="ORF">LV83_02403</name>
</gene>
<evidence type="ECO:0000313" key="3">
    <source>
        <dbReference type="Proteomes" id="UP000249610"/>
    </source>
</evidence>
<dbReference type="RefSeq" id="WP_111611746.1">
    <property type="nucleotide sequence ID" value="NZ_QLLK01000006.1"/>
</dbReference>
<comment type="caution">
    <text evidence="2">The sequence shown here is derived from an EMBL/GenBank/DDBJ whole genome shotgun (WGS) entry which is preliminary data.</text>
</comment>
<keyword evidence="3" id="KW-1185">Reference proteome</keyword>
<protein>
    <submittedName>
        <fullName evidence="2">Glucokinase</fullName>
    </submittedName>
</protein>
<dbReference type="PANTHER" id="PTHR18964">
    <property type="entry name" value="ROK (REPRESSOR, ORF, KINASE) FAMILY"/>
    <property type="match status" value="1"/>
</dbReference>
<dbReference type="Proteomes" id="UP000249610">
    <property type="component" value="Unassembled WGS sequence"/>
</dbReference>